<dbReference type="AlphaFoldDB" id="U2EIJ1"/>
<dbReference type="Proteomes" id="UP000016636">
    <property type="component" value="Unassembled WGS sequence"/>
</dbReference>
<reference evidence="1 2" key="1">
    <citation type="journal article" date="2013" name="BMC Genomics">
        <title>Comparative genomics of Campylobacter concisus isolates reveals genetic diversity and provides insights into disease association.</title>
        <authorList>
            <person name="Deshpande N.P."/>
            <person name="Kaakoush N.O."/>
            <person name="Wilkins M.R."/>
            <person name="Mitchell H.M."/>
        </authorList>
    </citation>
    <scope>NUCLEOTIDE SEQUENCE [LARGE SCALE GENOMIC DNA]</scope>
    <source>
        <strain evidence="1 2">UNSW3</strain>
    </source>
</reference>
<gene>
    <name evidence="1" type="ORF">UNSW3_1026</name>
</gene>
<dbReference type="PROSITE" id="PS51257">
    <property type="entry name" value="PROKAR_LIPOPROTEIN"/>
    <property type="match status" value="1"/>
</dbReference>
<dbReference type="PATRIC" id="fig|1242966.3.peg.490"/>
<organism evidence="1 2">
    <name type="scientific">Campylobacter concisus UNSW3</name>
    <dbReference type="NCBI Taxonomy" id="1242966"/>
    <lineage>
        <taxon>Bacteria</taxon>
        <taxon>Pseudomonadati</taxon>
        <taxon>Campylobacterota</taxon>
        <taxon>Epsilonproteobacteria</taxon>
        <taxon>Campylobacterales</taxon>
        <taxon>Campylobacteraceae</taxon>
        <taxon>Campylobacter</taxon>
    </lineage>
</organism>
<dbReference type="EMBL" id="ANNE01000003">
    <property type="protein sequence ID" value="ERJ23651.1"/>
    <property type="molecule type" value="Genomic_DNA"/>
</dbReference>
<proteinExistence type="predicted"/>
<evidence type="ECO:0000313" key="1">
    <source>
        <dbReference type="EMBL" id="ERJ23651.1"/>
    </source>
</evidence>
<name>U2EIJ1_9BACT</name>
<protein>
    <submittedName>
        <fullName evidence="1">Uncharacterized protein</fullName>
    </submittedName>
</protein>
<accession>U2EIJ1</accession>
<comment type="caution">
    <text evidence="1">The sequence shown here is derived from an EMBL/GenBank/DDBJ whole genome shotgun (WGS) entry which is preliminary data.</text>
</comment>
<sequence length="42" mass="4951">MLFFGRFKFKRELLDCNRAGGKTIFCYFIISLACLRMPTRVS</sequence>
<evidence type="ECO:0000313" key="2">
    <source>
        <dbReference type="Proteomes" id="UP000016636"/>
    </source>
</evidence>